<name>A0A3M7SMM1_BRAPC</name>
<gene>
    <name evidence="1" type="ORF">BpHYR1_054123</name>
</gene>
<organism evidence="1 2">
    <name type="scientific">Brachionus plicatilis</name>
    <name type="common">Marine rotifer</name>
    <name type="synonym">Brachionus muelleri</name>
    <dbReference type="NCBI Taxonomy" id="10195"/>
    <lineage>
        <taxon>Eukaryota</taxon>
        <taxon>Metazoa</taxon>
        <taxon>Spiralia</taxon>
        <taxon>Gnathifera</taxon>
        <taxon>Rotifera</taxon>
        <taxon>Eurotatoria</taxon>
        <taxon>Monogononta</taxon>
        <taxon>Pseudotrocha</taxon>
        <taxon>Ploima</taxon>
        <taxon>Brachionidae</taxon>
        <taxon>Brachionus</taxon>
    </lineage>
</organism>
<dbReference type="Proteomes" id="UP000276133">
    <property type="component" value="Unassembled WGS sequence"/>
</dbReference>
<comment type="caution">
    <text evidence="1">The sequence shown here is derived from an EMBL/GenBank/DDBJ whole genome shotgun (WGS) entry which is preliminary data.</text>
</comment>
<proteinExistence type="predicted"/>
<evidence type="ECO:0000313" key="1">
    <source>
        <dbReference type="EMBL" id="RNA36979.1"/>
    </source>
</evidence>
<dbReference type="AlphaFoldDB" id="A0A3M7SMM1"/>
<keyword evidence="2" id="KW-1185">Reference proteome</keyword>
<evidence type="ECO:0000313" key="2">
    <source>
        <dbReference type="Proteomes" id="UP000276133"/>
    </source>
</evidence>
<protein>
    <submittedName>
        <fullName evidence="1">Uncharacterized protein</fullName>
    </submittedName>
</protein>
<reference evidence="1 2" key="1">
    <citation type="journal article" date="2018" name="Sci. Rep.">
        <title>Genomic signatures of local adaptation to the degree of environmental predictability in rotifers.</title>
        <authorList>
            <person name="Franch-Gras L."/>
            <person name="Hahn C."/>
            <person name="Garcia-Roger E.M."/>
            <person name="Carmona M.J."/>
            <person name="Serra M."/>
            <person name="Gomez A."/>
        </authorList>
    </citation>
    <scope>NUCLEOTIDE SEQUENCE [LARGE SCALE GENOMIC DNA]</scope>
    <source>
        <strain evidence="1">HYR1</strain>
    </source>
</reference>
<sequence>MGKFWLLFKNFSSTWLKWTKVFLSSQIKFSLRESLFISSTSLYSTLKLTELSDLMLSLGLFLVALSVFNWNASDFNLGLINISVRAKDFYFSDFDFNLAAKFTSLNVYDKILLIMIKA</sequence>
<dbReference type="EMBL" id="REGN01001110">
    <property type="protein sequence ID" value="RNA36979.1"/>
    <property type="molecule type" value="Genomic_DNA"/>
</dbReference>
<accession>A0A3M7SMM1</accession>